<proteinExistence type="predicted"/>
<keyword evidence="1" id="KW-0175">Coiled coil</keyword>
<evidence type="ECO:0000313" key="2">
    <source>
        <dbReference type="EMBL" id="OMJ66342.1"/>
    </source>
</evidence>
<gene>
    <name evidence="2" type="ORF">SteCoe_36841</name>
</gene>
<evidence type="ECO:0000313" key="3">
    <source>
        <dbReference type="Proteomes" id="UP000187209"/>
    </source>
</evidence>
<feature type="coiled-coil region" evidence="1">
    <location>
        <begin position="100"/>
        <end position="144"/>
    </location>
</feature>
<dbReference type="EMBL" id="MPUH01001745">
    <property type="protein sequence ID" value="OMJ66342.1"/>
    <property type="molecule type" value="Genomic_DNA"/>
</dbReference>
<protein>
    <submittedName>
        <fullName evidence="2">Uncharacterized protein</fullName>
    </submittedName>
</protein>
<name>A0A1R2AP85_9CILI</name>
<sequence>MRQKKLSDDKRLINKEWSSAKKLVKQIESKEAQEHEFHATSQRLEFNKMLRTKTKEIKVKEKMDKIAENLAFYEAKKKAVADNPNKTQDYLTREREKSILKQQELIEKRDKEKLEREEKRREFIENMQAKKKSRLEEEKRLKKEREFEYIAEVAGRRNLSYFYNAISS</sequence>
<reference evidence="2 3" key="1">
    <citation type="submission" date="2016-11" db="EMBL/GenBank/DDBJ databases">
        <title>The macronuclear genome of Stentor coeruleus: a giant cell with tiny introns.</title>
        <authorList>
            <person name="Slabodnick M."/>
            <person name="Ruby J.G."/>
            <person name="Reiff S.B."/>
            <person name="Swart E.C."/>
            <person name="Gosai S."/>
            <person name="Prabakaran S."/>
            <person name="Witkowska E."/>
            <person name="Larue G.E."/>
            <person name="Fisher S."/>
            <person name="Freeman R.M."/>
            <person name="Gunawardena J."/>
            <person name="Chu W."/>
            <person name="Stover N.A."/>
            <person name="Gregory B.D."/>
            <person name="Nowacki M."/>
            <person name="Derisi J."/>
            <person name="Roy S.W."/>
            <person name="Marshall W.F."/>
            <person name="Sood P."/>
        </authorList>
    </citation>
    <scope>NUCLEOTIDE SEQUENCE [LARGE SCALE GENOMIC DNA]</scope>
    <source>
        <strain evidence="2">WM001</strain>
    </source>
</reference>
<organism evidence="2 3">
    <name type="scientific">Stentor coeruleus</name>
    <dbReference type="NCBI Taxonomy" id="5963"/>
    <lineage>
        <taxon>Eukaryota</taxon>
        <taxon>Sar</taxon>
        <taxon>Alveolata</taxon>
        <taxon>Ciliophora</taxon>
        <taxon>Postciliodesmatophora</taxon>
        <taxon>Heterotrichea</taxon>
        <taxon>Heterotrichida</taxon>
        <taxon>Stentoridae</taxon>
        <taxon>Stentor</taxon>
    </lineage>
</organism>
<dbReference type="AlphaFoldDB" id="A0A1R2AP85"/>
<evidence type="ECO:0000256" key="1">
    <source>
        <dbReference type="SAM" id="Coils"/>
    </source>
</evidence>
<accession>A0A1R2AP85</accession>
<keyword evidence="3" id="KW-1185">Reference proteome</keyword>
<comment type="caution">
    <text evidence="2">The sequence shown here is derived from an EMBL/GenBank/DDBJ whole genome shotgun (WGS) entry which is preliminary data.</text>
</comment>
<dbReference type="Proteomes" id="UP000187209">
    <property type="component" value="Unassembled WGS sequence"/>
</dbReference>